<gene>
    <name evidence="6" type="primary">rsmI</name>
    <name evidence="9" type="ORF">HMPREF9238_01451</name>
</gene>
<sequence>MDTDNAPVQRSGSILLAATPIGDTNDASARLIRALAEADLVAAEDTRRLLKLASRLGVRINGDIKSLHEHNENERVEKLLHRAEDGERVLIVSDAGMPTISDPGYRVVTEAAKRGIPVSALPGPSAVLTALSISGLPTDRFTFEGFIPRKQGERARRLEELKEEPRTMVFFDSPKRIHENLTDMANMFGGARKAVLCRELTKTHEEIIRGDLNHLIYATRDDVKGELTLVVAGADPSDKDAEDYVAKVIALTEGGMKLKAAAKLVSEETGVRKNELYRAALARRPE</sequence>
<feature type="domain" description="RsmI HTH" evidence="8">
    <location>
        <begin position="242"/>
        <end position="284"/>
    </location>
</feature>
<evidence type="ECO:0000259" key="8">
    <source>
        <dbReference type="Pfam" id="PF23016"/>
    </source>
</evidence>
<dbReference type="Proteomes" id="UP000014387">
    <property type="component" value="Unassembled WGS sequence"/>
</dbReference>
<evidence type="ECO:0000313" key="10">
    <source>
        <dbReference type="Proteomes" id="UP000014387"/>
    </source>
</evidence>
<dbReference type="InterPro" id="IPR053910">
    <property type="entry name" value="RsmI_HTH"/>
</dbReference>
<dbReference type="InterPro" id="IPR008189">
    <property type="entry name" value="rRNA_ssu_MeTfrase_I"/>
</dbReference>
<comment type="caution">
    <text evidence="9">The sequence shown here is derived from an EMBL/GenBank/DDBJ whole genome shotgun (WGS) entry which is preliminary data.</text>
</comment>
<dbReference type="HAMAP" id="MF_01877">
    <property type="entry name" value="16SrRNA_methyltr_I"/>
    <property type="match status" value="1"/>
</dbReference>
<keyword evidence="2 6" id="KW-0698">rRNA processing</keyword>
<keyword evidence="3 6" id="KW-0489">Methyltransferase</keyword>
<comment type="similarity">
    <text evidence="6">Belongs to the methyltransferase superfamily. RsmI family.</text>
</comment>
<dbReference type="FunFam" id="3.40.1010.10:FF:000007">
    <property type="entry name" value="Ribosomal RNA small subunit methyltransferase I"/>
    <property type="match status" value="1"/>
</dbReference>
<dbReference type="PIRSF" id="PIRSF005917">
    <property type="entry name" value="MTase_YraL"/>
    <property type="match status" value="1"/>
</dbReference>
<dbReference type="GO" id="GO:0070677">
    <property type="term" value="F:rRNA (cytosine-2'-O-)-methyltransferase activity"/>
    <property type="evidence" value="ECO:0007669"/>
    <property type="project" value="UniProtKB-UniRule"/>
</dbReference>
<keyword evidence="10" id="KW-1185">Reference proteome</keyword>
<dbReference type="NCBIfam" id="TIGR00096">
    <property type="entry name" value="16S rRNA (cytidine(1402)-2'-O)-methyltransferase"/>
    <property type="match status" value="1"/>
</dbReference>
<evidence type="ECO:0000259" key="7">
    <source>
        <dbReference type="Pfam" id="PF00590"/>
    </source>
</evidence>
<dbReference type="InterPro" id="IPR014777">
    <property type="entry name" value="4pyrrole_Mease_sub1"/>
</dbReference>
<dbReference type="OrthoDB" id="9809084at2"/>
<dbReference type="InterPro" id="IPR014776">
    <property type="entry name" value="4pyrrole_Mease_sub2"/>
</dbReference>
<feature type="domain" description="Tetrapyrrole methylase" evidence="7">
    <location>
        <begin position="14"/>
        <end position="215"/>
    </location>
</feature>
<dbReference type="PANTHER" id="PTHR46111:SF1">
    <property type="entry name" value="RIBOSOMAL RNA SMALL SUBUNIT METHYLTRANSFERASE I"/>
    <property type="match status" value="1"/>
</dbReference>
<evidence type="ECO:0000256" key="6">
    <source>
        <dbReference type="HAMAP-Rule" id="MF_01877"/>
    </source>
</evidence>
<dbReference type="RefSeq" id="WP_016444777.1">
    <property type="nucleotide sequence ID" value="NZ_KE150267.1"/>
</dbReference>
<name>A0A9W5RCX4_9ACTO</name>
<organism evidence="9 10">
    <name type="scientific">Gleimia europaea ACS-120-V-Col10b</name>
    <dbReference type="NCBI Taxonomy" id="883069"/>
    <lineage>
        <taxon>Bacteria</taxon>
        <taxon>Bacillati</taxon>
        <taxon>Actinomycetota</taxon>
        <taxon>Actinomycetes</taxon>
        <taxon>Actinomycetales</taxon>
        <taxon>Actinomycetaceae</taxon>
        <taxon>Gleimia</taxon>
    </lineage>
</organism>
<dbReference type="FunFam" id="3.30.950.10:FF:000002">
    <property type="entry name" value="Ribosomal RNA small subunit methyltransferase I"/>
    <property type="match status" value="1"/>
</dbReference>
<evidence type="ECO:0000256" key="3">
    <source>
        <dbReference type="ARBA" id="ARBA00022603"/>
    </source>
</evidence>
<dbReference type="Gene3D" id="3.30.950.10">
    <property type="entry name" value="Methyltransferase, Cobalt-precorrin-4 Transmethylase, Domain 2"/>
    <property type="match status" value="1"/>
</dbReference>
<evidence type="ECO:0000256" key="4">
    <source>
        <dbReference type="ARBA" id="ARBA00022679"/>
    </source>
</evidence>
<dbReference type="Pfam" id="PF23016">
    <property type="entry name" value="RsmI_C"/>
    <property type="match status" value="1"/>
</dbReference>
<proteinExistence type="inferred from homology"/>
<comment type="catalytic activity">
    <reaction evidence="6">
        <text>cytidine(1402) in 16S rRNA + S-adenosyl-L-methionine = 2'-O-methylcytidine(1402) in 16S rRNA + S-adenosyl-L-homocysteine + H(+)</text>
        <dbReference type="Rhea" id="RHEA:42924"/>
        <dbReference type="Rhea" id="RHEA-COMP:10285"/>
        <dbReference type="Rhea" id="RHEA-COMP:10286"/>
        <dbReference type="ChEBI" id="CHEBI:15378"/>
        <dbReference type="ChEBI" id="CHEBI:57856"/>
        <dbReference type="ChEBI" id="CHEBI:59789"/>
        <dbReference type="ChEBI" id="CHEBI:74495"/>
        <dbReference type="ChEBI" id="CHEBI:82748"/>
        <dbReference type="EC" id="2.1.1.198"/>
    </reaction>
</comment>
<dbReference type="Gene3D" id="3.40.1010.10">
    <property type="entry name" value="Cobalt-precorrin-4 Transmethylase, Domain 1"/>
    <property type="match status" value="1"/>
</dbReference>
<evidence type="ECO:0000256" key="1">
    <source>
        <dbReference type="ARBA" id="ARBA00022490"/>
    </source>
</evidence>
<dbReference type="CDD" id="cd11648">
    <property type="entry name" value="RsmI"/>
    <property type="match status" value="1"/>
</dbReference>
<evidence type="ECO:0000313" key="9">
    <source>
        <dbReference type="EMBL" id="EPD29471.1"/>
    </source>
</evidence>
<dbReference type="InterPro" id="IPR018063">
    <property type="entry name" value="SAM_MeTrfase_RsmI_CS"/>
</dbReference>
<evidence type="ECO:0000256" key="5">
    <source>
        <dbReference type="ARBA" id="ARBA00022691"/>
    </source>
</evidence>
<dbReference type="Pfam" id="PF00590">
    <property type="entry name" value="TP_methylase"/>
    <property type="match status" value="1"/>
</dbReference>
<dbReference type="PROSITE" id="PS01296">
    <property type="entry name" value="RSMI"/>
    <property type="match status" value="1"/>
</dbReference>
<dbReference type="InterPro" id="IPR035996">
    <property type="entry name" value="4pyrrol_Methylase_sf"/>
</dbReference>
<keyword evidence="4 6" id="KW-0808">Transferase</keyword>
<dbReference type="PANTHER" id="PTHR46111">
    <property type="entry name" value="RIBOSOMAL RNA SMALL SUBUNIT METHYLTRANSFERASE I"/>
    <property type="match status" value="1"/>
</dbReference>
<evidence type="ECO:0000256" key="2">
    <source>
        <dbReference type="ARBA" id="ARBA00022552"/>
    </source>
</evidence>
<accession>A0A9W5RCX4</accession>
<dbReference type="InterPro" id="IPR000878">
    <property type="entry name" value="4pyrrol_Mease"/>
</dbReference>
<comment type="subcellular location">
    <subcellularLocation>
        <location evidence="6">Cytoplasm</location>
    </subcellularLocation>
</comment>
<reference evidence="9 10" key="1">
    <citation type="submission" date="2013-05" db="EMBL/GenBank/DDBJ databases">
        <title>The Genome Sequence of Actinomyces europaeus ACS-120-V-COL10B.</title>
        <authorList>
            <consortium name="The Broad Institute Genomics Platform"/>
            <person name="Earl A."/>
            <person name="Ward D."/>
            <person name="Feldgarden M."/>
            <person name="Gevers D."/>
            <person name="Saerens B."/>
            <person name="Vaneechoutte M."/>
            <person name="Walker B."/>
            <person name="Young S."/>
            <person name="Zeng Q."/>
            <person name="Gargeya S."/>
            <person name="Fitzgerald M."/>
            <person name="Haas B."/>
            <person name="Abouelleil A."/>
            <person name="Allen A.W."/>
            <person name="Alvarado L."/>
            <person name="Arachchi H.M."/>
            <person name="Berlin A.M."/>
            <person name="Chapman S.B."/>
            <person name="Gainer-Dewar J."/>
            <person name="Goldberg J."/>
            <person name="Griggs A."/>
            <person name="Gujja S."/>
            <person name="Hansen M."/>
            <person name="Howarth C."/>
            <person name="Imamovic A."/>
            <person name="Ireland A."/>
            <person name="Larimer J."/>
            <person name="McCowan C."/>
            <person name="Murphy C."/>
            <person name="Pearson M."/>
            <person name="Poon T.W."/>
            <person name="Priest M."/>
            <person name="Roberts A."/>
            <person name="Saif S."/>
            <person name="Shea T."/>
            <person name="Sisk P."/>
            <person name="Sykes S."/>
            <person name="Wortman J."/>
            <person name="Nusbaum C."/>
            <person name="Birren B."/>
        </authorList>
    </citation>
    <scope>NUCLEOTIDE SEQUENCE [LARGE SCALE GENOMIC DNA]</scope>
    <source>
        <strain evidence="9 10">ACS-120-V-Col10b</strain>
    </source>
</reference>
<keyword evidence="5 6" id="KW-0949">S-adenosyl-L-methionine</keyword>
<comment type="function">
    <text evidence="6">Catalyzes the 2'-O-methylation of the ribose of cytidine 1402 (C1402) in 16S rRNA.</text>
</comment>
<dbReference type="AlphaFoldDB" id="A0A9W5RCX4"/>
<dbReference type="GO" id="GO:0005737">
    <property type="term" value="C:cytoplasm"/>
    <property type="evidence" value="ECO:0007669"/>
    <property type="project" value="UniProtKB-SubCell"/>
</dbReference>
<dbReference type="EMBL" id="AGWN01000002">
    <property type="protein sequence ID" value="EPD29471.1"/>
    <property type="molecule type" value="Genomic_DNA"/>
</dbReference>
<keyword evidence="1 6" id="KW-0963">Cytoplasm</keyword>
<dbReference type="SUPFAM" id="SSF53790">
    <property type="entry name" value="Tetrapyrrole methylase"/>
    <property type="match status" value="1"/>
</dbReference>
<dbReference type="EC" id="2.1.1.198" evidence="6"/>
<protein>
    <recommendedName>
        <fullName evidence="6">Ribosomal RNA small subunit methyltransferase I</fullName>
        <ecNumber evidence="6">2.1.1.198</ecNumber>
    </recommendedName>
    <alternativeName>
        <fullName evidence="6">16S rRNA 2'-O-ribose C1402 methyltransferase</fullName>
    </alternativeName>
    <alternativeName>
        <fullName evidence="6">rRNA (cytidine-2'-O-)-methyltransferase RsmI</fullName>
    </alternativeName>
</protein>